<dbReference type="STRING" id="67767.A0A0J7KPW4"/>
<protein>
    <submittedName>
        <fullName evidence="4">Retrovirus-related pol polyprotein from transposon tnt 1-94</fullName>
    </submittedName>
</protein>
<evidence type="ECO:0000313" key="4">
    <source>
        <dbReference type="EMBL" id="KMQ92279.1"/>
    </source>
</evidence>
<reference evidence="4 5" key="1">
    <citation type="submission" date="2015-04" db="EMBL/GenBank/DDBJ databases">
        <title>Lasius niger genome sequencing.</title>
        <authorList>
            <person name="Konorov E.A."/>
            <person name="Nikitin M.A."/>
            <person name="Kirill M.V."/>
            <person name="Chang P."/>
        </authorList>
    </citation>
    <scope>NUCLEOTIDE SEQUENCE [LARGE SCALE GENOMIC DNA]</scope>
    <source>
        <tissue evidence="4">Whole</tissue>
    </source>
</reference>
<dbReference type="AlphaFoldDB" id="A0A0J7KPW4"/>
<dbReference type="SMART" id="SM00343">
    <property type="entry name" value="ZnF_C2HC"/>
    <property type="match status" value="1"/>
</dbReference>
<dbReference type="GO" id="GO:0003676">
    <property type="term" value="F:nucleic acid binding"/>
    <property type="evidence" value="ECO:0007669"/>
    <property type="project" value="InterPro"/>
</dbReference>
<dbReference type="SUPFAM" id="SSF57756">
    <property type="entry name" value="Retrovirus zinc finger-like domains"/>
    <property type="match status" value="1"/>
</dbReference>
<evidence type="ECO:0000259" key="3">
    <source>
        <dbReference type="PROSITE" id="PS50158"/>
    </source>
</evidence>
<feature type="compositionally biased region" description="Basic and acidic residues" evidence="2">
    <location>
        <begin position="146"/>
        <end position="156"/>
    </location>
</feature>
<evidence type="ECO:0000256" key="1">
    <source>
        <dbReference type="PROSITE-ProRule" id="PRU00047"/>
    </source>
</evidence>
<dbReference type="EMBL" id="LBMM01004571">
    <property type="protein sequence ID" value="KMQ92279.1"/>
    <property type="molecule type" value="Genomic_DNA"/>
</dbReference>
<feature type="compositionally biased region" description="Polar residues" evidence="2">
    <location>
        <begin position="125"/>
        <end position="134"/>
    </location>
</feature>
<name>A0A0J7KPW4_LASNI</name>
<organism evidence="4 5">
    <name type="scientific">Lasius niger</name>
    <name type="common">Black garden ant</name>
    <dbReference type="NCBI Taxonomy" id="67767"/>
    <lineage>
        <taxon>Eukaryota</taxon>
        <taxon>Metazoa</taxon>
        <taxon>Ecdysozoa</taxon>
        <taxon>Arthropoda</taxon>
        <taxon>Hexapoda</taxon>
        <taxon>Insecta</taxon>
        <taxon>Pterygota</taxon>
        <taxon>Neoptera</taxon>
        <taxon>Endopterygota</taxon>
        <taxon>Hymenoptera</taxon>
        <taxon>Apocrita</taxon>
        <taxon>Aculeata</taxon>
        <taxon>Formicoidea</taxon>
        <taxon>Formicidae</taxon>
        <taxon>Formicinae</taxon>
        <taxon>Lasius</taxon>
        <taxon>Lasius</taxon>
    </lineage>
</organism>
<dbReference type="Proteomes" id="UP000036403">
    <property type="component" value="Unassembled WGS sequence"/>
</dbReference>
<dbReference type="PaxDb" id="67767-A0A0J7KPW4"/>
<keyword evidence="1" id="KW-0862">Zinc</keyword>
<keyword evidence="1" id="KW-0863">Zinc-finger</keyword>
<proteinExistence type="predicted"/>
<keyword evidence="1" id="KW-0479">Metal-binding</keyword>
<sequence>MHAVLIKNDAWDYVSGEAVKPEPTTTNAAEVRDWNIKDEKAKSDLILSIGASQLKLVKNCATSHTVDKLSEMDLVINPDQLAIMMLYSLPSSFENFRVAIESRDELPDPETLRTKIVEEFDARKNTATSNQSQDAMFVNKKRRSKQKENLTNKEDQKKEKSFKYKCFKCHGRGHKASECPSQKADNKESSHVSLLSTDGTVDVCQIADSTDKNVWCLDSGCTSHICKDINLFTDISEGELSKLKLAMHAQASKQEV</sequence>
<dbReference type="InterPro" id="IPR001878">
    <property type="entry name" value="Znf_CCHC"/>
</dbReference>
<keyword evidence="5" id="KW-1185">Reference proteome</keyword>
<gene>
    <name evidence="4" type="ORF">RF55_7758</name>
</gene>
<accession>A0A0J7KPW4</accession>
<dbReference type="Gene3D" id="4.10.60.10">
    <property type="entry name" value="Zinc finger, CCHC-type"/>
    <property type="match status" value="1"/>
</dbReference>
<dbReference type="PROSITE" id="PS50158">
    <property type="entry name" value="ZF_CCHC"/>
    <property type="match status" value="1"/>
</dbReference>
<feature type="region of interest" description="Disordered" evidence="2">
    <location>
        <begin position="123"/>
        <end position="156"/>
    </location>
</feature>
<dbReference type="Pfam" id="PF14223">
    <property type="entry name" value="Retrotran_gag_2"/>
    <property type="match status" value="1"/>
</dbReference>
<dbReference type="OrthoDB" id="7614122at2759"/>
<dbReference type="GO" id="GO:0008270">
    <property type="term" value="F:zinc ion binding"/>
    <property type="evidence" value="ECO:0007669"/>
    <property type="project" value="UniProtKB-KW"/>
</dbReference>
<evidence type="ECO:0000256" key="2">
    <source>
        <dbReference type="SAM" id="MobiDB-lite"/>
    </source>
</evidence>
<feature type="domain" description="CCHC-type" evidence="3">
    <location>
        <begin position="165"/>
        <end position="181"/>
    </location>
</feature>
<evidence type="ECO:0000313" key="5">
    <source>
        <dbReference type="Proteomes" id="UP000036403"/>
    </source>
</evidence>
<comment type="caution">
    <text evidence="4">The sequence shown here is derived from an EMBL/GenBank/DDBJ whole genome shotgun (WGS) entry which is preliminary data.</text>
</comment>
<dbReference type="InterPro" id="IPR036875">
    <property type="entry name" value="Znf_CCHC_sf"/>
</dbReference>